<sequence length="73" mass="8934">MRFEIGKTYKFDKEKFMEINGVEQHKKYKELWIDDIEGVEFTVEKTFDDGYICYPNEFWFNFGVVSEWCVEVK</sequence>
<organism evidence="1 2">
    <name type="scientific">Clostridioides difficile</name>
    <name type="common">Peptoclostridium difficile</name>
    <dbReference type="NCBI Taxonomy" id="1496"/>
    <lineage>
        <taxon>Bacteria</taxon>
        <taxon>Bacillati</taxon>
        <taxon>Bacillota</taxon>
        <taxon>Clostridia</taxon>
        <taxon>Peptostreptococcales</taxon>
        <taxon>Peptostreptococcaceae</taxon>
        <taxon>Clostridioides</taxon>
    </lineage>
</organism>
<dbReference type="AlphaFoldDB" id="A0A9P3YUR0"/>
<dbReference type="EMBL" id="DAEQIJ010000028">
    <property type="protein sequence ID" value="HBH2621865.1"/>
    <property type="molecule type" value="Genomic_DNA"/>
</dbReference>
<dbReference type="RefSeq" id="WP_022615930.1">
    <property type="nucleotide sequence ID" value="NZ_AP025558.1"/>
</dbReference>
<reference evidence="1" key="1">
    <citation type="journal article" date="2018" name="Genome Biol.">
        <title>SKESA: strategic k-mer extension for scrupulous assemblies.</title>
        <authorList>
            <person name="Souvorov A."/>
            <person name="Agarwala R."/>
            <person name="Lipman D.J."/>
        </authorList>
    </citation>
    <scope>NUCLEOTIDE SEQUENCE</scope>
    <source>
        <strain evidence="1">Clostridioides</strain>
    </source>
</reference>
<protein>
    <submittedName>
        <fullName evidence="1">Uncharacterized protein</fullName>
    </submittedName>
</protein>
<proteinExistence type="predicted"/>
<name>A0A9P3YUR0_CLODI</name>
<dbReference type="Proteomes" id="UP000879542">
    <property type="component" value="Unassembled WGS sequence"/>
</dbReference>
<gene>
    <name evidence="1" type="ORF">KRQ00_003678</name>
</gene>
<evidence type="ECO:0000313" key="1">
    <source>
        <dbReference type="EMBL" id="HBH2621865.1"/>
    </source>
</evidence>
<accession>A0A9P3YUR0</accession>
<reference evidence="1" key="2">
    <citation type="submission" date="2021-06" db="EMBL/GenBank/DDBJ databases">
        <authorList>
            <consortium name="NCBI Pathogen Detection Project"/>
        </authorList>
    </citation>
    <scope>NUCLEOTIDE SEQUENCE</scope>
    <source>
        <strain evidence="1">Clostridioides</strain>
    </source>
</reference>
<comment type="caution">
    <text evidence="1">The sequence shown here is derived from an EMBL/GenBank/DDBJ whole genome shotgun (WGS) entry which is preliminary data.</text>
</comment>
<evidence type="ECO:0000313" key="2">
    <source>
        <dbReference type="Proteomes" id="UP000879542"/>
    </source>
</evidence>